<gene>
    <name evidence="3" type="ORF">SAMN05444583_12818</name>
</gene>
<reference evidence="4" key="1">
    <citation type="submission" date="2016-10" db="EMBL/GenBank/DDBJ databases">
        <authorList>
            <person name="Varghese N."/>
            <person name="Submissions S."/>
        </authorList>
    </citation>
    <scope>NUCLEOTIDE SEQUENCE [LARGE SCALE GENOMIC DNA]</scope>
    <source>
        <strain evidence="4">DSM 44675</strain>
    </source>
</reference>
<protein>
    <recommendedName>
        <fullName evidence="5">Glycoprotein</fullName>
    </recommendedName>
</protein>
<evidence type="ECO:0000313" key="3">
    <source>
        <dbReference type="EMBL" id="SEM23407.1"/>
    </source>
</evidence>
<dbReference type="OrthoDB" id="3797035at2"/>
<accession>A0A1H7WR80</accession>
<dbReference type="Proteomes" id="UP000198677">
    <property type="component" value="Unassembled WGS sequence"/>
</dbReference>
<organism evidence="3 4">
    <name type="scientific">Rhodococcus maanshanensis</name>
    <dbReference type="NCBI Taxonomy" id="183556"/>
    <lineage>
        <taxon>Bacteria</taxon>
        <taxon>Bacillati</taxon>
        <taxon>Actinomycetota</taxon>
        <taxon>Actinomycetes</taxon>
        <taxon>Mycobacteriales</taxon>
        <taxon>Nocardiaceae</taxon>
        <taxon>Rhodococcus</taxon>
    </lineage>
</organism>
<dbReference type="RefSeq" id="WP_072753048.1">
    <property type="nucleotide sequence ID" value="NZ_FOAW01000028.1"/>
</dbReference>
<keyword evidence="1" id="KW-0812">Transmembrane</keyword>
<keyword evidence="4" id="KW-1185">Reference proteome</keyword>
<keyword evidence="1" id="KW-1133">Transmembrane helix</keyword>
<keyword evidence="1" id="KW-0472">Membrane</keyword>
<proteinExistence type="predicted"/>
<keyword evidence="2" id="KW-0732">Signal</keyword>
<dbReference type="AlphaFoldDB" id="A0A1H7WR80"/>
<name>A0A1H7WR80_9NOCA</name>
<evidence type="ECO:0008006" key="5">
    <source>
        <dbReference type="Google" id="ProtNLM"/>
    </source>
</evidence>
<feature type="chain" id="PRO_5039616581" description="Glycoprotein" evidence="2">
    <location>
        <begin position="29"/>
        <end position="796"/>
    </location>
</feature>
<feature type="signal peptide" evidence="2">
    <location>
        <begin position="1"/>
        <end position="28"/>
    </location>
</feature>
<evidence type="ECO:0000313" key="4">
    <source>
        <dbReference type="Proteomes" id="UP000198677"/>
    </source>
</evidence>
<feature type="transmembrane region" description="Helical" evidence="1">
    <location>
        <begin position="755"/>
        <end position="774"/>
    </location>
</feature>
<evidence type="ECO:0000256" key="1">
    <source>
        <dbReference type="SAM" id="Phobius"/>
    </source>
</evidence>
<dbReference type="EMBL" id="FOAW01000028">
    <property type="protein sequence ID" value="SEM23407.1"/>
    <property type="molecule type" value="Genomic_DNA"/>
</dbReference>
<evidence type="ECO:0000256" key="2">
    <source>
        <dbReference type="SAM" id="SignalP"/>
    </source>
</evidence>
<sequence length="796" mass="83223">MRATLRRLAVTTLSALALAAAPMGAAVAGADPAAPDTVGAVAAAMNPTSSGLRANTDEREFVSLTIDKVTPTAVTTSSEPFVTVTGSVRNVGDRVVHDVKVRLQSGPAISESEQLRSMLTADQDAYDTVGEFTTVTEKLQVGQSSRFTLAMPLRSASSVSLGITAPGVYPLLVNVNGTPEYGGQARLDDARFLLPVLGLPRDPSIRGADRPEGAAVPPSITDPLAVTLMWPFADKPRLASGIPGSSDEKVRLVDDELADSVADGGRLEQLLAAVEFATGDSLDRDHKLRDSMCLAVDPDLLITVSNMTRGYLVVDDPSDPTGPAHEGTGQTAATEWLERMRSLTSRMCTTAVPFAQVDLAALQRVDDPTLVERALSAPAGIVDGVLGITSRRGLTWPDAGVLNPEAAGLRGLGPTALLADNAVAEETTRSTVPLAGTTVDRPLSAALFDVPAATALAAVGATPQTPTYTPSDVRYDLSEDSRTARLQDALGAIAWPALTPPQNAAANQDHGLLVVPPQDWSVDGDEARAVLGAVSTLMRSGLAGPRPLADLLDRPTAQPPVDLDYPAQAAKDGAPERVQTGAATVAPEINALTETLVNDPQSALTPRAYTAPLSEDLLRALSTSGRRDRDRGAATAAAETRVSDVEEALTEIYASVTVLPPGGAYTLASEQSPLLLVARNDLPVGINVRLQISAPPEMTITDIGDQQLPPRGSRTLQVPATVENAGKLVVDVALTTTNGRELGEPTSVSIRTNTYGKALAIITACAGALLLLLAGRRLWHRFRGQPDPADEGYEAR</sequence>